<keyword evidence="2" id="KW-1185">Reference proteome</keyword>
<dbReference type="OrthoDB" id="5615423at2"/>
<dbReference type="InterPro" id="IPR027417">
    <property type="entry name" value="P-loop_NTPase"/>
</dbReference>
<organism evidence="1 2">
    <name type="scientific">Acidithiobacillus thiooxidans</name>
    <name type="common">Thiobacillus thiooxidans</name>
    <dbReference type="NCBI Taxonomy" id="930"/>
    <lineage>
        <taxon>Bacteria</taxon>
        <taxon>Pseudomonadati</taxon>
        <taxon>Pseudomonadota</taxon>
        <taxon>Acidithiobacillia</taxon>
        <taxon>Acidithiobacillales</taxon>
        <taxon>Acidithiobacillaceae</taxon>
        <taxon>Acidithiobacillus</taxon>
    </lineage>
</organism>
<accession>A0A1C2IHU8</accession>
<gene>
    <name evidence="1" type="ORF">A6M23_02080</name>
</gene>
<sequence length="264" mass="28560">MKQTIIFSHGDKGGVGKSVVAALLVDMALQRFGKATLIEGDTTTPDVQGRYRSTDAVLSAALPLNLAGDVSTAIANLAGWLENSNQRDHAITVVNLPANASETLDGLADMLVSVCEDLGYDVAACYSIGKGADAANSLKHSLEDGFLSRLDAERRLVVVPEFFGSKESFVWFTRPDAGNYRYKQAVIPRLEPTPAADLIFKASGAFSDMEHNKPSGFGVYHTHALRRWLKASHTALAPIFPDLETEYRVVTERGEEEDGHHGDA</sequence>
<dbReference type="Proteomes" id="UP000095008">
    <property type="component" value="Unassembled WGS sequence"/>
</dbReference>
<evidence type="ECO:0000313" key="2">
    <source>
        <dbReference type="Proteomes" id="UP000095008"/>
    </source>
</evidence>
<dbReference type="EMBL" id="LWRY01000012">
    <property type="protein sequence ID" value="OCX75558.1"/>
    <property type="molecule type" value="Genomic_DNA"/>
</dbReference>
<comment type="caution">
    <text evidence="1">The sequence shown here is derived from an EMBL/GenBank/DDBJ whole genome shotgun (WGS) entry which is preliminary data.</text>
</comment>
<dbReference type="AlphaFoldDB" id="A0A1C2IHU8"/>
<name>A0A1C2IHU8_ACITH</name>
<evidence type="ECO:0000313" key="1">
    <source>
        <dbReference type="EMBL" id="OCX75558.1"/>
    </source>
</evidence>
<reference evidence="1" key="1">
    <citation type="journal article" date="2016" name="Int. J. Mol. Sci.">
        <title>Comparative genomics of the extreme acidophile Acidithiobacillus thiooxidans reveals intraspecific divergence and niche adaptation.</title>
        <authorList>
            <person name="Zhang X."/>
            <person name="Feng X."/>
            <person name="Tao J."/>
            <person name="Ma L."/>
            <person name="Xiao Y."/>
            <person name="Liang Y."/>
            <person name="Liu X."/>
            <person name="Yin H."/>
        </authorList>
    </citation>
    <scope>NUCLEOTIDE SEQUENCE [LARGE SCALE GENOMIC DNA]</scope>
    <source>
        <strain evidence="1">DXS-W</strain>
    </source>
</reference>
<protein>
    <recommendedName>
        <fullName evidence="3">Mobilization protein MobD</fullName>
    </recommendedName>
</protein>
<dbReference type="Gene3D" id="3.40.50.300">
    <property type="entry name" value="P-loop containing nucleotide triphosphate hydrolases"/>
    <property type="match status" value="1"/>
</dbReference>
<proteinExistence type="predicted"/>
<dbReference type="RefSeq" id="WP_065975192.1">
    <property type="nucleotide sequence ID" value="NZ_LWRY01000012.1"/>
</dbReference>
<evidence type="ECO:0008006" key="3">
    <source>
        <dbReference type="Google" id="ProtNLM"/>
    </source>
</evidence>